<dbReference type="AlphaFoldDB" id="A0A2N0NLX7"/>
<reference evidence="1 2" key="1">
    <citation type="submission" date="2016-04" db="EMBL/GenBank/DDBJ databases">
        <title>Genome analyses suggest a sexual origin of heterokaryosis in a supposedly ancient asexual fungus.</title>
        <authorList>
            <person name="Ropars J."/>
            <person name="Sedzielewska K."/>
            <person name="Noel J."/>
            <person name="Charron P."/>
            <person name="Farinelli L."/>
            <person name="Marton T."/>
            <person name="Kruger M."/>
            <person name="Pelin A."/>
            <person name="Brachmann A."/>
            <person name="Corradi N."/>
        </authorList>
    </citation>
    <scope>NUCLEOTIDE SEQUENCE [LARGE SCALE GENOMIC DNA]</scope>
    <source>
        <strain evidence="1 2">A5</strain>
    </source>
</reference>
<reference evidence="1 2" key="2">
    <citation type="submission" date="2017-09" db="EMBL/GenBank/DDBJ databases">
        <title>Extensive intraspecific genome diversity in a model arbuscular mycorrhizal fungus.</title>
        <authorList>
            <person name="Chen E.C."/>
            <person name="Morin E."/>
            <person name="Beaudet D."/>
            <person name="Noel J."/>
            <person name="Ndikumana S."/>
            <person name="Charron P."/>
            <person name="St-Onge C."/>
            <person name="Giorgi J."/>
            <person name="Grigoriev I.V."/>
            <person name="Roux C."/>
            <person name="Martin F.M."/>
            <person name="Corradi N."/>
        </authorList>
    </citation>
    <scope>NUCLEOTIDE SEQUENCE [LARGE SCALE GENOMIC DNA]</scope>
    <source>
        <strain evidence="1 2">A5</strain>
    </source>
</reference>
<protein>
    <submittedName>
        <fullName evidence="1">Uncharacterized protein</fullName>
    </submittedName>
</protein>
<dbReference type="VEuPathDB" id="FungiDB:RhiirFUN_004490"/>
<name>A0A2N0NLX7_9GLOM</name>
<dbReference type="Proteomes" id="UP000232722">
    <property type="component" value="Unassembled WGS sequence"/>
</dbReference>
<organism evidence="1 2">
    <name type="scientific">Rhizophagus irregularis</name>
    <dbReference type="NCBI Taxonomy" id="588596"/>
    <lineage>
        <taxon>Eukaryota</taxon>
        <taxon>Fungi</taxon>
        <taxon>Fungi incertae sedis</taxon>
        <taxon>Mucoromycota</taxon>
        <taxon>Glomeromycotina</taxon>
        <taxon>Glomeromycetes</taxon>
        <taxon>Glomerales</taxon>
        <taxon>Glomeraceae</taxon>
        <taxon>Rhizophagus</taxon>
    </lineage>
</organism>
<evidence type="ECO:0000313" key="1">
    <source>
        <dbReference type="EMBL" id="PKB95581.1"/>
    </source>
</evidence>
<gene>
    <name evidence="1" type="ORF">RhiirA5_302833</name>
</gene>
<comment type="caution">
    <text evidence="1">The sequence shown here is derived from an EMBL/GenBank/DDBJ whole genome shotgun (WGS) entry which is preliminary data.</text>
</comment>
<evidence type="ECO:0000313" key="2">
    <source>
        <dbReference type="Proteomes" id="UP000232722"/>
    </source>
</evidence>
<dbReference type="EMBL" id="LLXJ01004642">
    <property type="protein sequence ID" value="PKB95581.1"/>
    <property type="molecule type" value="Genomic_DNA"/>
</dbReference>
<accession>A0A2N0NLX7</accession>
<sequence length="72" mass="8222">MDEASKDNRTLSRGYGYSFKNTFATKKTVFVRRTRYTILPALSLQGIIAVDIMEGSYTKDKFKEFVISNVVC</sequence>
<proteinExistence type="predicted"/>